<name>A0A5C7J6Q3_9BACT</name>
<dbReference type="EMBL" id="SSDS01000081">
    <property type="protein sequence ID" value="TXG76196.1"/>
    <property type="molecule type" value="Genomic_DNA"/>
</dbReference>
<sequence>MELKDFQSNPKELIGKWVRLDYNGSGGGWSVHQIISVTNTSFRISNNDNRYRISDGGMKGGDGYRFRNCTLISDDKAAELKTLAETYQSIKKSRIIISNSVMRIKAKANTANKINETFNKIVEMLGELENL</sequence>
<gene>
    <name evidence="1" type="ORF">E6Q11_05185</name>
</gene>
<proteinExistence type="predicted"/>
<protein>
    <submittedName>
        <fullName evidence="1">Uncharacterized protein</fullName>
    </submittedName>
</protein>
<organism evidence="1 2">
    <name type="scientific">Candidatus Dojkabacteria bacterium</name>
    <dbReference type="NCBI Taxonomy" id="2099670"/>
    <lineage>
        <taxon>Bacteria</taxon>
        <taxon>Candidatus Dojkabacteria</taxon>
    </lineage>
</organism>
<evidence type="ECO:0000313" key="1">
    <source>
        <dbReference type="EMBL" id="TXG76196.1"/>
    </source>
</evidence>
<dbReference type="AlphaFoldDB" id="A0A5C7J6Q3"/>
<comment type="caution">
    <text evidence="1">The sequence shown here is derived from an EMBL/GenBank/DDBJ whole genome shotgun (WGS) entry which is preliminary data.</text>
</comment>
<evidence type="ECO:0000313" key="2">
    <source>
        <dbReference type="Proteomes" id="UP000321026"/>
    </source>
</evidence>
<reference evidence="1 2" key="1">
    <citation type="submission" date="2018-09" db="EMBL/GenBank/DDBJ databases">
        <title>Metagenome Assembled Genomes from an Advanced Water Purification Facility.</title>
        <authorList>
            <person name="Stamps B.W."/>
            <person name="Spear J.R."/>
        </authorList>
    </citation>
    <scope>NUCLEOTIDE SEQUENCE [LARGE SCALE GENOMIC DNA]</scope>
    <source>
        <strain evidence="1">Bin_63_2</strain>
    </source>
</reference>
<accession>A0A5C7J6Q3</accession>
<dbReference type="Proteomes" id="UP000321026">
    <property type="component" value="Unassembled WGS sequence"/>
</dbReference>